<feature type="domain" description="NACHT" evidence="1">
    <location>
        <begin position="257"/>
        <end position="382"/>
    </location>
</feature>
<dbReference type="InterPro" id="IPR027417">
    <property type="entry name" value="P-loop_NTPase"/>
</dbReference>
<dbReference type="Gene3D" id="3.40.50.300">
    <property type="entry name" value="P-loop containing nucleotide triphosphate hydrolases"/>
    <property type="match status" value="1"/>
</dbReference>
<gene>
    <name evidence="2" type="ORF">GMD50_20160</name>
</gene>
<proteinExistence type="predicted"/>
<dbReference type="SUPFAM" id="SSF52540">
    <property type="entry name" value="P-loop containing nucleoside triphosphate hydrolases"/>
    <property type="match status" value="1"/>
</dbReference>
<evidence type="ECO:0000259" key="1">
    <source>
        <dbReference type="PROSITE" id="PS50837"/>
    </source>
</evidence>
<accession>A0A6L6LD41</accession>
<dbReference type="RefSeq" id="WP_118413651.1">
    <property type="nucleotide sequence ID" value="NZ_QRPI01000050.1"/>
</dbReference>
<evidence type="ECO:0000313" key="3">
    <source>
        <dbReference type="Proteomes" id="UP000478483"/>
    </source>
</evidence>
<dbReference type="InterPro" id="IPR007111">
    <property type="entry name" value="NACHT_NTPase"/>
</dbReference>
<sequence length="382" mass="44132">MDRNTIGNEIEAEINASYRYKNLRELIDILLSVIILKTGKKELVGIEERLYVSLGKIFDGETTINDIKLCLSNVIKIEPLLKKMILLIDEDEYDKIVQENLGLAHVITQLGLNPDNKKLDRKPEDYLCDGNYMEHVARSYALRNSESHTYVGWTRREIYTNLDSVLITCLRAVEINKKALISNLKKKSINNELNIENYLNEITQQLKKRMSRFIHIRGEENFSVLGSYVIEYQDDTSDSRRRKGTVEYLRDNSIPERRMMIWGEAGMGKTTTLEYLTYMDAKKRLKDSNYNIPVLVLLGVMTKATYTIKQYICDKLDIGVDICESLLEEGKINLFLDGLNEIPADAGGNLKTLRMREIKQLLRDYPKTFIIITNRPQDTSIL</sequence>
<reference evidence="2 3" key="1">
    <citation type="journal article" date="2019" name="Nat. Med.">
        <title>A library of human gut bacterial isolates paired with longitudinal multiomics data enables mechanistic microbiome research.</title>
        <authorList>
            <person name="Poyet M."/>
            <person name="Groussin M."/>
            <person name="Gibbons S.M."/>
            <person name="Avila-Pacheco J."/>
            <person name="Jiang X."/>
            <person name="Kearney S.M."/>
            <person name="Perrotta A.R."/>
            <person name="Berdy B."/>
            <person name="Zhao S."/>
            <person name="Lieberman T.D."/>
            <person name="Swanson P.K."/>
            <person name="Smith M."/>
            <person name="Roesemann S."/>
            <person name="Alexander J.E."/>
            <person name="Rich S.A."/>
            <person name="Livny J."/>
            <person name="Vlamakis H."/>
            <person name="Clish C."/>
            <person name="Bullock K."/>
            <person name="Deik A."/>
            <person name="Scott J."/>
            <person name="Pierce K.A."/>
            <person name="Xavier R.J."/>
            <person name="Alm E.J."/>
        </authorList>
    </citation>
    <scope>NUCLEOTIDE SEQUENCE [LARGE SCALE GENOMIC DNA]</scope>
    <source>
        <strain evidence="2 3">BIOML-A1</strain>
    </source>
</reference>
<comment type="caution">
    <text evidence="2">The sequence shown here is derived from an EMBL/GenBank/DDBJ whole genome shotgun (WGS) entry which is preliminary data.</text>
</comment>
<organism evidence="2 3">
    <name type="scientific">Roseburia intestinalis</name>
    <dbReference type="NCBI Taxonomy" id="166486"/>
    <lineage>
        <taxon>Bacteria</taxon>
        <taxon>Bacillati</taxon>
        <taxon>Bacillota</taxon>
        <taxon>Clostridia</taxon>
        <taxon>Lachnospirales</taxon>
        <taxon>Lachnospiraceae</taxon>
        <taxon>Roseburia</taxon>
    </lineage>
</organism>
<evidence type="ECO:0000313" key="2">
    <source>
        <dbReference type="EMBL" id="MTR87272.1"/>
    </source>
</evidence>
<name>A0A6L6LD41_9FIRM</name>
<dbReference type="Proteomes" id="UP000478483">
    <property type="component" value="Unassembled WGS sequence"/>
</dbReference>
<dbReference type="EMBL" id="WNAJ01000054">
    <property type="protein sequence ID" value="MTR87272.1"/>
    <property type="molecule type" value="Genomic_DNA"/>
</dbReference>
<dbReference type="PROSITE" id="PS50837">
    <property type="entry name" value="NACHT"/>
    <property type="match status" value="1"/>
</dbReference>
<dbReference type="Pfam" id="PF05729">
    <property type="entry name" value="NACHT"/>
    <property type="match status" value="1"/>
</dbReference>
<dbReference type="AlphaFoldDB" id="A0A6L6LD41"/>
<protein>
    <submittedName>
        <fullName evidence="2">NACHT domain-containing protein</fullName>
    </submittedName>
</protein>